<reference evidence="2" key="2">
    <citation type="submission" date="2023-04" db="EMBL/GenBank/DDBJ databases">
        <authorList>
            <person name="Bruccoleri R.E."/>
            <person name="Oakeley E.J."/>
            <person name="Faust A.-M."/>
            <person name="Dessus-Babus S."/>
            <person name="Altorfer M."/>
            <person name="Burckhardt D."/>
            <person name="Oertli M."/>
            <person name="Naumann U."/>
            <person name="Petersen F."/>
            <person name="Wong J."/>
        </authorList>
    </citation>
    <scope>NUCLEOTIDE SEQUENCE</scope>
    <source>
        <strain evidence="2">GSM-AAB239-AS_SAM_17_03QT</strain>
        <tissue evidence="2">Leaf</tissue>
    </source>
</reference>
<protein>
    <submittedName>
        <fullName evidence="2">Disease resistance proteinisoform X1</fullName>
    </submittedName>
</protein>
<comment type="caution">
    <text evidence="2">The sequence shown here is derived from an EMBL/GenBank/DDBJ whole genome shotgun (WGS) entry which is preliminary data.</text>
</comment>
<name>A0AAX6G1V6_IRIPA</name>
<organism evidence="2 3">
    <name type="scientific">Iris pallida</name>
    <name type="common">Sweet iris</name>
    <dbReference type="NCBI Taxonomy" id="29817"/>
    <lineage>
        <taxon>Eukaryota</taxon>
        <taxon>Viridiplantae</taxon>
        <taxon>Streptophyta</taxon>
        <taxon>Embryophyta</taxon>
        <taxon>Tracheophyta</taxon>
        <taxon>Spermatophyta</taxon>
        <taxon>Magnoliopsida</taxon>
        <taxon>Liliopsida</taxon>
        <taxon>Asparagales</taxon>
        <taxon>Iridaceae</taxon>
        <taxon>Iridoideae</taxon>
        <taxon>Irideae</taxon>
        <taxon>Iris</taxon>
    </lineage>
</organism>
<evidence type="ECO:0000313" key="2">
    <source>
        <dbReference type="EMBL" id="KAJ6822714.1"/>
    </source>
</evidence>
<accession>A0AAX6G1V6</accession>
<dbReference type="AlphaFoldDB" id="A0AAX6G1V6"/>
<dbReference type="Proteomes" id="UP001140949">
    <property type="component" value="Unassembled WGS sequence"/>
</dbReference>
<evidence type="ECO:0000313" key="3">
    <source>
        <dbReference type="Proteomes" id="UP001140949"/>
    </source>
</evidence>
<feature type="compositionally biased region" description="Gly residues" evidence="1">
    <location>
        <begin position="116"/>
        <end position="125"/>
    </location>
</feature>
<dbReference type="PANTHER" id="PTHR35996">
    <property type="entry name" value="OSJNBA0038O10.25 PROTEIN"/>
    <property type="match status" value="1"/>
</dbReference>
<keyword evidence="3" id="KW-1185">Reference proteome</keyword>
<proteinExistence type="predicted"/>
<dbReference type="Pfam" id="PF26369">
    <property type="entry name" value="UPF0426"/>
    <property type="match status" value="1"/>
</dbReference>
<gene>
    <name evidence="2" type="ORF">M6B38_387635</name>
</gene>
<dbReference type="EMBL" id="JANAVB010023996">
    <property type="protein sequence ID" value="KAJ6822714.1"/>
    <property type="molecule type" value="Genomic_DNA"/>
</dbReference>
<dbReference type="PANTHER" id="PTHR35996:SF1">
    <property type="entry name" value="OS04G0528100 PROTEIN"/>
    <property type="match status" value="1"/>
</dbReference>
<sequence>MSLLHHSSPLVMASSFKTLTQSFGRNSTPTPPPFFFQLEKGVASMARLKSSRIDSNVVSLFQPIRDQPILRDAIKEPLAFVGGMIAGFLKLDNEEPLKEWIVKTVEASGMLDSDDAGGGVEGSTDGGANSASKLIKIE</sequence>
<dbReference type="InterPro" id="IPR040278">
    <property type="entry name" value="UPF0426"/>
</dbReference>
<feature type="region of interest" description="Disordered" evidence="1">
    <location>
        <begin position="112"/>
        <end position="131"/>
    </location>
</feature>
<reference evidence="2" key="1">
    <citation type="journal article" date="2023" name="GigaByte">
        <title>Genome assembly of the bearded iris, Iris pallida Lam.</title>
        <authorList>
            <person name="Bruccoleri R.E."/>
            <person name="Oakeley E.J."/>
            <person name="Faust A.M.E."/>
            <person name="Altorfer M."/>
            <person name="Dessus-Babus S."/>
            <person name="Burckhardt D."/>
            <person name="Oertli M."/>
            <person name="Naumann U."/>
            <person name="Petersen F."/>
            <person name="Wong J."/>
        </authorList>
    </citation>
    <scope>NUCLEOTIDE SEQUENCE</scope>
    <source>
        <strain evidence="2">GSM-AAB239-AS_SAM_17_03QT</strain>
    </source>
</reference>
<evidence type="ECO:0000256" key="1">
    <source>
        <dbReference type="SAM" id="MobiDB-lite"/>
    </source>
</evidence>